<keyword evidence="2" id="KW-1185">Reference proteome</keyword>
<dbReference type="Proteomes" id="UP000276133">
    <property type="component" value="Unassembled WGS sequence"/>
</dbReference>
<gene>
    <name evidence="1" type="ORF">BpHYR1_002261</name>
</gene>
<name>A0A3M7SMA5_BRAPC</name>
<organism evidence="1 2">
    <name type="scientific">Brachionus plicatilis</name>
    <name type="common">Marine rotifer</name>
    <name type="synonym">Brachionus muelleri</name>
    <dbReference type="NCBI Taxonomy" id="10195"/>
    <lineage>
        <taxon>Eukaryota</taxon>
        <taxon>Metazoa</taxon>
        <taxon>Spiralia</taxon>
        <taxon>Gnathifera</taxon>
        <taxon>Rotifera</taxon>
        <taxon>Eurotatoria</taxon>
        <taxon>Monogononta</taxon>
        <taxon>Pseudotrocha</taxon>
        <taxon>Ploima</taxon>
        <taxon>Brachionidae</taxon>
        <taxon>Brachionus</taxon>
    </lineage>
</organism>
<dbReference type="AlphaFoldDB" id="A0A3M7SMA5"/>
<dbReference type="EMBL" id="REGN01001131">
    <property type="protein sequence ID" value="RNA36747.1"/>
    <property type="molecule type" value="Genomic_DNA"/>
</dbReference>
<comment type="caution">
    <text evidence="1">The sequence shown here is derived from an EMBL/GenBank/DDBJ whole genome shotgun (WGS) entry which is preliminary data.</text>
</comment>
<protein>
    <submittedName>
        <fullName evidence="1">Uncharacterized protein</fullName>
    </submittedName>
</protein>
<evidence type="ECO:0000313" key="2">
    <source>
        <dbReference type="Proteomes" id="UP000276133"/>
    </source>
</evidence>
<sequence length="86" mass="10128">MIHNSCLFKVSILLNFQTKITGHFSLWSIKNKFSSLKNKDLVIDDSKVEIPKRFAIHKNNSIFLFLLKNFKIEIVSLFFVNKKLKK</sequence>
<proteinExistence type="predicted"/>
<reference evidence="1 2" key="1">
    <citation type="journal article" date="2018" name="Sci. Rep.">
        <title>Genomic signatures of local adaptation to the degree of environmental predictability in rotifers.</title>
        <authorList>
            <person name="Franch-Gras L."/>
            <person name="Hahn C."/>
            <person name="Garcia-Roger E.M."/>
            <person name="Carmona M.J."/>
            <person name="Serra M."/>
            <person name="Gomez A."/>
        </authorList>
    </citation>
    <scope>NUCLEOTIDE SEQUENCE [LARGE SCALE GENOMIC DNA]</scope>
    <source>
        <strain evidence="1">HYR1</strain>
    </source>
</reference>
<accession>A0A3M7SMA5</accession>
<evidence type="ECO:0000313" key="1">
    <source>
        <dbReference type="EMBL" id="RNA36747.1"/>
    </source>
</evidence>